<dbReference type="EMBL" id="BFAA01000399">
    <property type="protein sequence ID" value="GCB71861.1"/>
    <property type="molecule type" value="Genomic_DNA"/>
</dbReference>
<dbReference type="GO" id="GO:0043240">
    <property type="term" value="C:Fanconi anaemia nuclear complex"/>
    <property type="evidence" value="ECO:0007669"/>
    <property type="project" value="InterPro"/>
</dbReference>
<keyword evidence="1" id="KW-0812">Transmembrane</keyword>
<dbReference type="PANTHER" id="PTHR28450:SF1">
    <property type="entry name" value="FANCONI ANEMIA GROUP B PROTEIN"/>
    <property type="match status" value="1"/>
</dbReference>
<dbReference type="OMA" id="LAFHRVC"/>
<dbReference type="AlphaFoldDB" id="A0A401PFG4"/>
<dbReference type="OrthoDB" id="1917888at2759"/>
<dbReference type="GO" id="GO:2000042">
    <property type="term" value="P:negative regulation of double-strand break repair via homologous recombination"/>
    <property type="evidence" value="ECO:0007669"/>
    <property type="project" value="TreeGrafter"/>
</dbReference>
<sequence>MKMVRDPIDAWKYRLLNEDPMLCTLCSFVVYLVEIFLLRKKIRAGLKLFVMELESIKKTVNVATLKGEVISFIVSKEKQPSGNNEAVLQFKRMTFDSETGKFIQRFSGKFNSNQKGSFLQIIACCCTIDSRTGQNSPCILLKKHKKAHSKFGYNLLMLHSSNEIEHCLGFELEYEIKENLTLLPGPCIFWSCSDQVYYVSFETNGILNIPISFTEVKWIGEISYEDIIVLGVRKTVGPVKHDETSVCQTDKLIWGSEFVTYSLQKKGNCCSHHFIPHAYSSVVTNILICPIEDIDNQLKTTVVASTCKKQLVLFENCVPKNVCQLPFEETSDIKMVTTSRENCLFLVSSKAGHVCAVSKESWQIAAVWQEIWSVQLDDFLGKGTEQILLLSMTTSIVEDCFKDFVLTDLGEVSYTVNSGHAEDKTVQINDAAHVNFHHTVQALEARLQSGLASLEELQRLLRAKQRVLLQSSKALTNLIEGKQSTLPDAEEEGLVSLWHEEDSELKRLVEETCSTNQALNHPVQRIWQRIVDGSWIVGVQLSESVNLTFDCVSLSLVMDHDLLNSAPVIQSQSKVLKLNKPQVLPSFPNYLTEPPLKKPRLEMQDIHTLSSYHKEDLCFKIYKDHTQTITVVTNLSPLLVYNTIHCSVLLHGTMGHIQKNELMKRAMIIPCGKVSLSLDDFWNEKYAINSLQNPLLSTDNAVEDIYTTMAISQRSSFKIFSPEYTLAQVKDWLLGPMQCEPLNICPVYLLCSKQGPLQGILLSWHPQNPFKGTLTVLCKNQSSLLMFLHGLIRVLPPDCVITHMRTGSEDQITDILGCALEQEARAFRNIITSAISETKNEFTMRTKTEKKQNSLPPTPLLDSEEKIQEYREKFQIEQEQSTLGMHLSITGFHYRDITKKLTDMQLNTDNSVWRLSRLHSSVCI</sequence>
<organism evidence="2 3">
    <name type="scientific">Scyliorhinus torazame</name>
    <name type="common">Cloudy catshark</name>
    <name type="synonym">Catulus torazame</name>
    <dbReference type="NCBI Taxonomy" id="75743"/>
    <lineage>
        <taxon>Eukaryota</taxon>
        <taxon>Metazoa</taxon>
        <taxon>Chordata</taxon>
        <taxon>Craniata</taxon>
        <taxon>Vertebrata</taxon>
        <taxon>Chondrichthyes</taxon>
        <taxon>Elasmobranchii</taxon>
        <taxon>Galeomorphii</taxon>
        <taxon>Galeoidea</taxon>
        <taxon>Carcharhiniformes</taxon>
        <taxon>Scyliorhinidae</taxon>
        <taxon>Scyliorhinus</taxon>
    </lineage>
</organism>
<evidence type="ECO:0000313" key="3">
    <source>
        <dbReference type="Proteomes" id="UP000288216"/>
    </source>
</evidence>
<evidence type="ECO:0000313" key="2">
    <source>
        <dbReference type="EMBL" id="GCB71861.1"/>
    </source>
</evidence>
<dbReference type="InterPro" id="IPR033333">
    <property type="entry name" value="FANCB"/>
</dbReference>
<protein>
    <recommendedName>
        <fullName evidence="4">Fanconi anemia group B protein</fullName>
    </recommendedName>
</protein>
<keyword evidence="3" id="KW-1185">Reference proteome</keyword>
<evidence type="ECO:0008006" key="4">
    <source>
        <dbReference type="Google" id="ProtNLM"/>
    </source>
</evidence>
<proteinExistence type="predicted"/>
<keyword evidence="1" id="KW-0472">Membrane</keyword>
<reference evidence="2 3" key="1">
    <citation type="journal article" date="2018" name="Nat. Ecol. Evol.">
        <title>Shark genomes provide insights into elasmobranch evolution and the origin of vertebrates.</title>
        <authorList>
            <person name="Hara Y"/>
            <person name="Yamaguchi K"/>
            <person name="Onimaru K"/>
            <person name="Kadota M"/>
            <person name="Koyanagi M"/>
            <person name="Keeley SD"/>
            <person name="Tatsumi K"/>
            <person name="Tanaka K"/>
            <person name="Motone F"/>
            <person name="Kageyama Y"/>
            <person name="Nozu R"/>
            <person name="Adachi N"/>
            <person name="Nishimura O"/>
            <person name="Nakagawa R"/>
            <person name="Tanegashima C"/>
            <person name="Kiyatake I"/>
            <person name="Matsumoto R"/>
            <person name="Murakumo K"/>
            <person name="Nishida K"/>
            <person name="Terakita A"/>
            <person name="Kuratani S"/>
            <person name="Sato K"/>
            <person name="Hyodo S Kuraku.S."/>
        </authorList>
    </citation>
    <scope>NUCLEOTIDE SEQUENCE [LARGE SCALE GENOMIC DNA]</scope>
</reference>
<evidence type="ECO:0000256" key="1">
    <source>
        <dbReference type="SAM" id="Phobius"/>
    </source>
</evidence>
<name>A0A401PFG4_SCYTO</name>
<dbReference type="GO" id="GO:1990414">
    <property type="term" value="P:replication-born double-strand break repair via sister chromatid exchange"/>
    <property type="evidence" value="ECO:0007669"/>
    <property type="project" value="TreeGrafter"/>
</dbReference>
<dbReference type="PANTHER" id="PTHR28450">
    <property type="entry name" value="FANCONI ANEMIA GROUP B PROTEIN"/>
    <property type="match status" value="1"/>
</dbReference>
<gene>
    <name evidence="2" type="ORF">scyTo_0001723</name>
</gene>
<dbReference type="STRING" id="75743.A0A401PFG4"/>
<accession>A0A401PFG4</accession>
<dbReference type="Proteomes" id="UP000288216">
    <property type="component" value="Unassembled WGS sequence"/>
</dbReference>
<keyword evidence="1" id="KW-1133">Transmembrane helix</keyword>
<dbReference type="GO" id="GO:1905168">
    <property type="term" value="P:positive regulation of double-strand break repair via homologous recombination"/>
    <property type="evidence" value="ECO:0007669"/>
    <property type="project" value="TreeGrafter"/>
</dbReference>
<dbReference type="GO" id="GO:0036297">
    <property type="term" value="P:interstrand cross-link repair"/>
    <property type="evidence" value="ECO:0007669"/>
    <property type="project" value="InterPro"/>
</dbReference>
<feature type="transmembrane region" description="Helical" evidence="1">
    <location>
        <begin position="21"/>
        <end position="38"/>
    </location>
</feature>
<comment type="caution">
    <text evidence="2">The sequence shown here is derived from an EMBL/GenBank/DDBJ whole genome shotgun (WGS) entry which is preliminary data.</text>
</comment>